<evidence type="ECO:0000256" key="3">
    <source>
        <dbReference type="SAM" id="Phobius"/>
    </source>
</evidence>
<accession>A0ABQ9MP96</accession>
<keyword evidence="5" id="KW-1185">Reference proteome</keyword>
<evidence type="ECO:0000256" key="1">
    <source>
        <dbReference type="SAM" id="Coils"/>
    </source>
</evidence>
<evidence type="ECO:0000256" key="2">
    <source>
        <dbReference type="SAM" id="MobiDB-lite"/>
    </source>
</evidence>
<name>A0ABQ9MP96_HEVBR</name>
<feature type="compositionally biased region" description="Polar residues" evidence="2">
    <location>
        <begin position="1"/>
        <end position="10"/>
    </location>
</feature>
<comment type="caution">
    <text evidence="4">The sequence shown here is derived from an EMBL/GenBank/DDBJ whole genome shotgun (WGS) entry which is preliminary data.</text>
</comment>
<feature type="coiled-coil region" evidence="1">
    <location>
        <begin position="42"/>
        <end position="90"/>
    </location>
</feature>
<evidence type="ECO:0000313" key="4">
    <source>
        <dbReference type="EMBL" id="KAJ9180790.1"/>
    </source>
</evidence>
<keyword evidence="3" id="KW-0472">Membrane</keyword>
<reference evidence="4" key="1">
    <citation type="journal article" date="2023" name="Plant Biotechnol. J.">
        <title>Chromosome-level wild Hevea brasiliensis genome provides new tools for genomic-assisted breeding and valuable loci to elevate rubber yield.</title>
        <authorList>
            <person name="Cheng H."/>
            <person name="Song X."/>
            <person name="Hu Y."/>
            <person name="Wu T."/>
            <person name="Yang Q."/>
            <person name="An Z."/>
            <person name="Feng S."/>
            <person name="Deng Z."/>
            <person name="Wu W."/>
            <person name="Zeng X."/>
            <person name="Tu M."/>
            <person name="Wang X."/>
            <person name="Huang H."/>
        </authorList>
    </citation>
    <scope>NUCLEOTIDE SEQUENCE</scope>
    <source>
        <strain evidence="4">MT/VB/25A 57/8</strain>
    </source>
</reference>
<dbReference type="Proteomes" id="UP001174677">
    <property type="component" value="Chromosome 5"/>
</dbReference>
<feature type="transmembrane region" description="Helical" evidence="3">
    <location>
        <begin position="147"/>
        <end position="165"/>
    </location>
</feature>
<keyword evidence="3" id="KW-0812">Transmembrane</keyword>
<organism evidence="4 5">
    <name type="scientific">Hevea brasiliensis</name>
    <name type="common">Para rubber tree</name>
    <name type="synonym">Siphonia brasiliensis</name>
    <dbReference type="NCBI Taxonomy" id="3981"/>
    <lineage>
        <taxon>Eukaryota</taxon>
        <taxon>Viridiplantae</taxon>
        <taxon>Streptophyta</taxon>
        <taxon>Embryophyta</taxon>
        <taxon>Tracheophyta</taxon>
        <taxon>Spermatophyta</taxon>
        <taxon>Magnoliopsida</taxon>
        <taxon>eudicotyledons</taxon>
        <taxon>Gunneridae</taxon>
        <taxon>Pentapetalae</taxon>
        <taxon>rosids</taxon>
        <taxon>fabids</taxon>
        <taxon>Malpighiales</taxon>
        <taxon>Euphorbiaceae</taxon>
        <taxon>Crotonoideae</taxon>
        <taxon>Micrandreae</taxon>
        <taxon>Hevea</taxon>
    </lineage>
</organism>
<dbReference type="EMBL" id="JARPOI010000005">
    <property type="protein sequence ID" value="KAJ9180790.1"/>
    <property type="molecule type" value="Genomic_DNA"/>
</dbReference>
<keyword evidence="3" id="KW-1133">Transmembrane helix</keyword>
<proteinExistence type="predicted"/>
<sequence length="166" mass="18847">MGNHHSTTGYSRLHPPPDSLRKPLLTHDNKEQKLDTAFEKEVADLNLRIAELETLLRKQERANEAIKLKNTDLEKKILKLTTTIDEMKRSTAEFWKRNPNLIPDLFDMDPLSMETGSELDIKNPISDLSSMVPIQDFSEINNPVNDLVGCLIVLIFLVAMLIGVLL</sequence>
<protein>
    <submittedName>
        <fullName evidence="4">Uncharacterized protein</fullName>
    </submittedName>
</protein>
<feature type="region of interest" description="Disordered" evidence="2">
    <location>
        <begin position="1"/>
        <end position="24"/>
    </location>
</feature>
<keyword evidence="1" id="KW-0175">Coiled coil</keyword>
<evidence type="ECO:0000313" key="5">
    <source>
        <dbReference type="Proteomes" id="UP001174677"/>
    </source>
</evidence>
<gene>
    <name evidence="4" type="ORF">P3X46_008997</name>
</gene>